<dbReference type="InterPro" id="IPR001245">
    <property type="entry name" value="Ser-Thr/Tyr_kinase_cat_dom"/>
</dbReference>
<reference evidence="2" key="2">
    <citation type="submission" date="2020-11" db="EMBL/GenBank/DDBJ databases">
        <authorList>
            <consortium name="DOE Joint Genome Institute"/>
            <person name="Kuo A."/>
            <person name="Miyauchi S."/>
            <person name="Kiss E."/>
            <person name="Drula E."/>
            <person name="Kohler A."/>
            <person name="Sanchez-Garcia M."/>
            <person name="Andreopoulos B."/>
            <person name="Barry K.W."/>
            <person name="Bonito G."/>
            <person name="Buee M."/>
            <person name="Carver A."/>
            <person name="Chen C."/>
            <person name="Cichocki N."/>
            <person name="Clum A."/>
            <person name="Culley D."/>
            <person name="Crous P.W."/>
            <person name="Fauchery L."/>
            <person name="Girlanda M."/>
            <person name="Hayes R."/>
            <person name="Keri Z."/>
            <person name="Labutti K."/>
            <person name="Lipzen A."/>
            <person name="Lombard V."/>
            <person name="Magnuson J."/>
            <person name="Maillard F."/>
            <person name="Morin E."/>
            <person name="Murat C."/>
            <person name="Nolan M."/>
            <person name="Ohm R."/>
            <person name="Pangilinan J."/>
            <person name="Pereira M."/>
            <person name="Perotto S."/>
            <person name="Peter M."/>
            <person name="Riley R."/>
            <person name="Sitrit Y."/>
            <person name="Stielow B."/>
            <person name="Szollosi G."/>
            <person name="Zifcakova L."/>
            <person name="Stursova M."/>
            <person name="Spatafora J.W."/>
            <person name="Tedersoo L."/>
            <person name="Vaario L.-M."/>
            <person name="Yamada A."/>
            <person name="Yan M."/>
            <person name="Wang P."/>
            <person name="Xu J."/>
            <person name="Bruns T."/>
            <person name="Baldrian P."/>
            <person name="Vilgalys R."/>
            <person name="Henrissat B."/>
            <person name="Grigoriev I.V."/>
            <person name="Hibbett D."/>
            <person name="Nagy L.G."/>
            <person name="Martin F.M."/>
        </authorList>
    </citation>
    <scope>NUCLEOTIDE SEQUENCE</scope>
    <source>
        <strain evidence="2">UH-Tt-Lm1</strain>
    </source>
</reference>
<evidence type="ECO:0000259" key="1">
    <source>
        <dbReference type="PROSITE" id="PS50011"/>
    </source>
</evidence>
<dbReference type="PANTHER" id="PTHR44329">
    <property type="entry name" value="SERINE/THREONINE-PROTEIN KINASE TNNI3K-RELATED"/>
    <property type="match status" value="1"/>
</dbReference>
<dbReference type="PANTHER" id="PTHR44329:SF140">
    <property type="entry name" value="INACTIVE PROTEIN TYROSINE KINASE PTKL"/>
    <property type="match status" value="1"/>
</dbReference>
<dbReference type="Gene3D" id="1.10.510.10">
    <property type="entry name" value="Transferase(Phosphotransferase) domain 1"/>
    <property type="match status" value="2"/>
</dbReference>
<dbReference type="InterPro" id="IPR000719">
    <property type="entry name" value="Prot_kinase_dom"/>
</dbReference>
<reference evidence="2" key="1">
    <citation type="journal article" date="2020" name="Nat. Commun.">
        <title>Large-scale genome sequencing of mycorrhizal fungi provides insights into the early evolution of symbiotic traits.</title>
        <authorList>
            <person name="Miyauchi S."/>
            <person name="Kiss E."/>
            <person name="Kuo A."/>
            <person name="Drula E."/>
            <person name="Kohler A."/>
            <person name="Sanchez-Garcia M."/>
            <person name="Morin E."/>
            <person name="Andreopoulos B."/>
            <person name="Barry K.W."/>
            <person name="Bonito G."/>
            <person name="Buee M."/>
            <person name="Carver A."/>
            <person name="Chen C."/>
            <person name="Cichocki N."/>
            <person name="Clum A."/>
            <person name="Culley D."/>
            <person name="Crous P.W."/>
            <person name="Fauchery L."/>
            <person name="Girlanda M."/>
            <person name="Hayes R.D."/>
            <person name="Keri Z."/>
            <person name="LaButti K."/>
            <person name="Lipzen A."/>
            <person name="Lombard V."/>
            <person name="Magnuson J."/>
            <person name="Maillard F."/>
            <person name="Murat C."/>
            <person name="Nolan M."/>
            <person name="Ohm R.A."/>
            <person name="Pangilinan J."/>
            <person name="Pereira M.F."/>
            <person name="Perotto S."/>
            <person name="Peter M."/>
            <person name="Pfister S."/>
            <person name="Riley R."/>
            <person name="Sitrit Y."/>
            <person name="Stielow J.B."/>
            <person name="Szollosi G."/>
            <person name="Zifcakova L."/>
            <person name="Stursova M."/>
            <person name="Spatafora J.W."/>
            <person name="Tedersoo L."/>
            <person name="Vaario L.M."/>
            <person name="Yamada A."/>
            <person name="Yan M."/>
            <person name="Wang P."/>
            <person name="Xu J."/>
            <person name="Bruns T."/>
            <person name="Baldrian P."/>
            <person name="Vilgalys R."/>
            <person name="Dunand C."/>
            <person name="Henrissat B."/>
            <person name="Grigoriev I.V."/>
            <person name="Hibbett D."/>
            <person name="Nagy L.G."/>
            <person name="Martin F.M."/>
        </authorList>
    </citation>
    <scope>NUCLEOTIDE SEQUENCE</scope>
    <source>
        <strain evidence="2">UH-Tt-Lm1</strain>
    </source>
</reference>
<dbReference type="Pfam" id="PF07714">
    <property type="entry name" value="PK_Tyr_Ser-Thr"/>
    <property type="match status" value="3"/>
</dbReference>
<keyword evidence="2" id="KW-0808">Transferase</keyword>
<dbReference type="InterPro" id="IPR011009">
    <property type="entry name" value="Kinase-like_dom_sf"/>
</dbReference>
<accession>A0A9P6H3Q2</accession>
<dbReference type="GO" id="GO:0005524">
    <property type="term" value="F:ATP binding"/>
    <property type="evidence" value="ECO:0007669"/>
    <property type="project" value="UniProtKB-KW"/>
</dbReference>
<dbReference type="SUPFAM" id="SSF56112">
    <property type="entry name" value="Protein kinase-like (PK-like)"/>
    <property type="match status" value="3"/>
</dbReference>
<feature type="domain" description="Protein kinase" evidence="1">
    <location>
        <begin position="324"/>
        <end position="592"/>
    </location>
</feature>
<gene>
    <name evidence="2" type="ORF">BJ322DRAFT_515774</name>
</gene>
<dbReference type="InterPro" id="IPR008271">
    <property type="entry name" value="Ser/Thr_kinase_AS"/>
</dbReference>
<protein>
    <submittedName>
        <fullName evidence="2">Kinase-like domain-containing protein</fullName>
    </submittedName>
</protein>
<dbReference type="OrthoDB" id="10252171at2759"/>
<dbReference type="AlphaFoldDB" id="A0A9P6H3Q2"/>
<dbReference type="EMBL" id="WIUZ02000026">
    <property type="protein sequence ID" value="KAF9777880.1"/>
    <property type="molecule type" value="Genomic_DNA"/>
</dbReference>
<dbReference type="PROSITE" id="PS00108">
    <property type="entry name" value="PROTEIN_KINASE_ST"/>
    <property type="match status" value="1"/>
</dbReference>
<feature type="domain" description="Protein kinase" evidence="1">
    <location>
        <begin position="687"/>
        <end position="809"/>
    </location>
</feature>
<evidence type="ECO:0000313" key="2">
    <source>
        <dbReference type="EMBL" id="KAF9777880.1"/>
    </source>
</evidence>
<sequence>MRHQGSSTRIVVPPGEDTHKAKEIFHQVAVLSKYLAHRNIVPLLGVTLEPLELVSDWMPGGDLPGYITKHPDADRLSLLSDVAQGLRYLHSCGVIHGDLRGSTILVDETGHARITDIGIALITQDPVSIWSASPGPDQNLRWIAPEILEDRGTYGKEADVFSFAGVMIEVFTGAVPFDDEPPHMARLVVIGGERPPRPAHPALTDELWTLMQCCWNETPHLRPHAARISWSFVDPSWKRLINSPPTLDERIPLITDVLSDPDETEVAKGLCGDDAQSFVDVADEVLMLGSLGPPHRQMCLSVLCKICRREALLPRQLQIPLCYDRSEDPLYSGGFSDVWKGEHQGTEVAVKVMKVVFTNIDKIRRRFCKEVITWRSLCHPNVLPLLGVTMTNQRFAMISEWMNNGNINEFIKAHTSVNRFELLKDVTRGLIYLHDQALIHADLKGANILIDQSFHARLADFGLLTLVSDPTNPIPPISTTNFGGTFRWMSPEFLNPEKFGLEYSRPTKESDCYALGMVMFEVLGGRAPFARYNEFIVIQRVVDGEHPGRPESTLFTDDMWGTLQQCWSYQPEGRPTVEVVLERLGRVSVAFVTDFRRQAQQRLMNRSFSRGELSSFLETVFRNREWTHIIQRPQGAKAQAIVDILDEALNDPKLPSNIRNKCIQSLHEICTRHALPPGSLIIELCDSPADVVPHPGGFADVSRRKYQGQQVAVKVLNKYTTGDSQTMVQQHCKELMSWKALQHPNVLPLIGVVATEDEFAIVSEWMLNGNINQFIEGCQDANRFELVGFCPIPCNPHQLLTVDDYGTHS</sequence>
<dbReference type="InterPro" id="IPR051681">
    <property type="entry name" value="Ser/Thr_Kinases-Pseudokinases"/>
</dbReference>
<keyword evidence="3" id="KW-1185">Reference proteome</keyword>
<dbReference type="SMART" id="SM00220">
    <property type="entry name" value="S_TKc"/>
    <property type="match status" value="2"/>
</dbReference>
<keyword evidence="2" id="KW-0418">Kinase</keyword>
<proteinExistence type="predicted"/>
<evidence type="ECO:0000313" key="3">
    <source>
        <dbReference type="Proteomes" id="UP000736335"/>
    </source>
</evidence>
<comment type="caution">
    <text evidence="2">The sequence shown here is derived from an EMBL/GenBank/DDBJ whole genome shotgun (WGS) entry which is preliminary data.</text>
</comment>
<feature type="domain" description="Protein kinase" evidence="1">
    <location>
        <begin position="1"/>
        <end position="233"/>
    </location>
</feature>
<dbReference type="PROSITE" id="PS50011">
    <property type="entry name" value="PROTEIN_KINASE_DOM"/>
    <property type="match status" value="3"/>
</dbReference>
<dbReference type="Proteomes" id="UP000736335">
    <property type="component" value="Unassembled WGS sequence"/>
</dbReference>
<organism evidence="2 3">
    <name type="scientific">Thelephora terrestris</name>
    <dbReference type="NCBI Taxonomy" id="56493"/>
    <lineage>
        <taxon>Eukaryota</taxon>
        <taxon>Fungi</taxon>
        <taxon>Dikarya</taxon>
        <taxon>Basidiomycota</taxon>
        <taxon>Agaricomycotina</taxon>
        <taxon>Agaricomycetes</taxon>
        <taxon>Thelephorales</taxon>
        <taxon>Thelephoraceae</taxon>
        <taxon>Thelephora</taxon>
    </lineage>
</organism>
<dbReference type="Gene3D" id="3.30.200.20">
    <property type="entry name" value="Phosphorylase Kinase, domain 1"/>
    <property type="match status" value="1"/>
</dbReference>
<name>A0A9P6H3Q2_9AGAM</name>
<dbReference type="GO" id="GO:0004674">
    <property type="term" value="F:protein serine/threonine kinase activity"/>
    <property type="evidence" value="ECO:0007669"/>
    <property type="project" value="TreeGrafter"/>
</dbReference>